<keyword evidence="3" id="KW-0378">Hydrolase</keyword>
<reference evidence="3" key="2">
    <citation type="journal article" date="2023" name="Science">
        <title>Genomic signatures of disease resistance in endangered staghorn corals.</title>
        <authorList>
            <person name="Vollmer S.V."/>
            <person name="Selwyn J.D."/>
            <person name="Despard B.A."/>
            <person name="Roesel C.L."/>
        </authorList>
    </citation>
    <scope>NUCLEOTIDE SEQUENCE</scope>
    <source>
        <strain evidence="3">K2</strain>
    </source>
</reference>
<name>A0AAD9UWE0_ACRCE</name>
<dbReference type="SUPFAM" id="SSF52980">
    <property type="entry name" value="Restriction endonuclease-like"/>
    <property type="match status" value="1"/>
</dbReference>
<accession>A0AAD9UWE0</accession>
<evidence type="ECO:0000256" key="1">
    <source>
        <dbReference type="SAM" id="MobiDB-lite"/>
    </source>
</evidence>
<dbReference type="InterPro" id="IPR019080">
    <property type="entry name" value="YqaJ_viral_recombinase"/>
</dbReference>
<comment type="caution">
    <text evidence="3">The sequence shown here is derived from an EMBL/GenBank/DDBJ whole genome shotgun (WGS) entry which is preliminary data.</text>
</comment>
<dbReference type="Pfam" id="PF09588">
    <property type="entry name" value="YqaJ"/>
    <property type="match status" value="1"/>
</dbReference>
<dbReference type="Gene3D" id="3.90.320.10">
    <property type="match status" value="1"/>
</dbReference>
<reference evidence="3" key="1">
    <citation type="journal article" date="2023" name="G3 (Bethesda)">
        <title>Whole genome assembly and annotation of the endangered Caribbean coral Acropora cervicornis.</title>
        <authorList>
            <person name="Selwyn J.D."/>
            <person name="Vollmer S.V."/>
        </authorList>
    </citation>
    <scope>NUCLEOTIDE SEQUENCE</scope>
    <source>
        <strain evidence="3">K2</strain>
    </source>
</reference>
<dbReference type="Proteomes" id="UP001249851">
    <property type="component" value="Unassembled WGS sequence"/>
</dbReference>
<dbReference type="PANTHER" id="PTHR47526">
    <property type="entry name" value="ATP-DEPENDENT DNA HELICASE"/>
    <property type="match status" value="1"/>
</dbReference>
<feature type="compositionally biased region" description="Polar residues" evidence="1">
    <location>
        <begin position="282"/>
        <end position="303"/>
    </location>
</feature>
<evidence type="ECO:0000313" key="3">
    <source>
        <dbReference type="EMBL" id="KAK2552182.1"/>
    </source>
</evidence>
<dbReference type="PANTHER" id="PTHR47526:SF3">
    <property type="entry name" value="PHD-TYPE DOMAIN-CONTAINING PROTEIN"/>
    <property type="match status" value="1"/>
</dbReference>
<dbReference type="GO" id="GO:0004527">
    <property type="term" value="F:exonuclease activity"/>
    <property type="evidence" value="ECO:0007669"/>
    <property type="project" value="UniProtKB-KW"/>
</dbReference>
<evidence type="ECO:0000259" key="2">
    <source>
        <dbReference type="Pfam" id="PF09588"/>
    </source>
</evidence>
<dbReference type="AlphaFoldDB" id="A0AAD9UWE0"/>
<dbReference type="GO" id="GO:0006281">
    <property type="term" value="P:DNA repair"/>
    <property type="evidence" value="ECO:0007669"/>
    <property type="project" value="UniProtKB-ARBA"/>
</dbReference>
<dbReference type="InterPro" id="IPR011335">
    <property type="entry name" value="Restrct_endonuc-II-like"/>
</dbReference>
<gene>
    <name evidence="3" type="ORF">P5673_026695</name>
</gene>
<keyword evidence="3" id="KW-0269">Exonuclease</keyword>
<dbReference type="InterPro" id="IPR011604">
    <property type="entry name" value="PDDEXK-like_dom_sf"/>
</dbReference>
<feature type="region of interest" description="Disordered" evidence="1">
    <location>
        <begin position="271"/>
        <end position="311"/>
    </location>
</feature>
<sequence length="738" mass="81518">MKVKKTKAGLQISEEAGCLNRSAFDPKAPADRFSRFENEDWEKIAVATTGKCAVLCFIKTDYVQVNIRKKAESLDSISFPPTIPEMVEKIKKKMPNASLQEKCIALKEEIKISQEEADLVSKFTREQSEDPKWKEYRIGRITALKAHDVIVKYNADMTVKNEISAENLCAEICGYLPEVKSKSVQWGKQTESVARKTFNKTLKATHKNFACTESRLIISVKSPYIAASPDGYCKCNCCRDTLFECKCPWTHRGKSIPEYVREKEGCLLTASSTGGKKGPGDWQSSPTSTSTVPKAMKKSTTPGRRSLPEVSIEPPSELHLARISADLSPLELCWLELSPCLVYLGYEAGLSFQSMAFLNPAKYSSEHVLLYVRDVDAGLTGAHGEEIHWNFLKGFSDPCNAPVNAAIIDRVCSTDTATPANIIRGSTPVNASQSTAAIATAASTPDVTLNANQDADLSDAGQAATSDTNQVFTSVDVSECASSNECPLSGGAIQLNDENVRSRPPLDFDHGVFMGSCLFEESTICDSFLLEAFLSYIGKDEAETLRKCTEGELDANDDQVLEVLSSYKCYKNPTKENVKLTITHVAHQELVQKPKYISNCWKPIIFSLKSFSQFETLDCMKEVYETKRPTTRKVVKLLSVSPQNEAERTSFDNLKRYIKSLGEVALKAFLQFTAGSDVIAVTEITVAFNSLDGAHRSPIARTCGPVLEVSTTYQSYNELSEEFENLISNKEAWGFTMV</sequence>
<keyword evidence="3" id="KW-0540">Nuclease</keyword>
<dbReference type="CDD" id="cd22343">
    <property type="entry name" value="PDDEXK_lambda_exonuclease-like"/>
    <property type="match status" value="1"/>
</dbReference>
<organism evidence="3 4">
    <name type="scientific">Acropora cervicornis</name>
    <name type="common">Staghorn coral</name>
    <dbReference type="NCBI Taxonomy" id="6130"/>
    <lineage>
        <taxon>Eukaryota</taxon>
        <taxon>Metazoa</taxon>
        <taxon>Cnidaria</taxon>
        <taxon>Anthozoa</taxon>
        <taxon>Hexacorallia</taxon>
        <taxon>Scleractinia</taxon>
        <taxon>Astrocoeniina</taxon>
        <taxon>Acroporidae</taxon>
        <taxon>Acropora</taxon>
    </lineage>
</organism>
<feature type="domain" description="YqaJ viral recombinase" evidence="2">
    <location>
        <begin position="132"/>
        <end position="250"/>
    </location>
</feature>
<dbReference type="EMBL" id="JARQWQ010000089">
    <property type="protein sequence ID" value="KAK2552182.1"/>
    <property type="molecule type" value="Genomic_DNA"/>
</dbReference>
<keyword evidence="4" id="KW-1185">Reference proteome</keyword>
<proteinExistence type="predicted"/>
<evidence type="ECO:0000313" key="4">
    <source>
        <dbReference type="Proteomes" id="UP001249851"/>
    </source>
</evidence>
<protein>
    <submittedName>
        <fullName evidence="3">Exonuclease</fullName>
    </submittedName>
</protein>